<sequence>MISFLFLNARLPFDRSNTKLPRPYGFDPLTPSLRTAPSQYHTFLLIFYSHAAVKDSHKPCVVDALRVPVGVHQK</sequence>
<protein>
    <submittedName>
        <fullName evidence="1">Uncharacterized protein</fullName>
    </submittedName>
</protein>
<organism evidence="1 2">
    <name type="scientific">Brassica campestris</name>
    <name type="common">Field mustard</name>
    <dbReference type="NCBI Taxonomy" id="3711"/>
    <lineage>
        <taxon>Eukaryota</taxon>
        <taxon>Viridiplantae</taxon>
        <taxon>Streptophyta</taxon>
        <taxon>Embryophyta</taxon>
        <taxon>Tracheophyta</taxon>
        <taxon>Spermatophyta</taxon>
        <taxon>Magnoliopsida</taxon>
        <taxon>eudicotyledons</taxon>
        <taxon>Gunneridae</taxon>
        <taxon>Pentapetalae</taxon>
        <taxon>rosids</taxon>
        <taxon>malvids</taxon>
        <taxon>Brassicales</taxon>
        <taxon>Brassicaceae</taxon>
        <taxon>Brassiceae</taxon>
        <taxon>Brassica</taxon>
    </lineage>
</organism>
<name>A0A397ZCK2_BRACM</name>
<reference evidence="1 2" key="1">
    <citation type="submission" date="2018-06" db="EMBL/GenBank/DDBJ databases">
        <title>WGS assembly of Brassica rapa FPsc.</title>
        <authorList>
            <person name="Bowman J."/>
            <person name="Kohchi T."/>
            <person name="Yamato K."/>
            <person name="Jenkins J."/>
            <person name="Shu S."/>
            <person name="Ishizaki K."/>
            <person name="Yamaoka S."/>
            <person name="Nishihama R."/>
            <person name="Nakamura Y."/>
            <person name="Berger F."/>
            <person name="Adam C."/>
            <person name="Aki S."/>
            <person name="Althoff F."/>
            <person name="Araki T."/>
            <person name="Arteaga-Vazquez M."/>
            <person name="Balasubrmanian S."/>
            <person name="Bauer D."/>
            <person name="Boehm C."/>
            <person name="Briginshaw L."/>
            <person name="Caballero-Perez J."/>
            <person name="Catarino B."/>
            <person name="Chen F."/>
            <person name="Chiyoda S."/>
            <person name="Chovatia M."/>
            <person name="Davies K."/>
            <person name="Delmans M."/>
            <person name="Demura T."/>
            <person name="Dierschke T."/>
            <person name="Dolan L."/>
            <person name="Dorantes-Acosta A."/>
            <person name="Eklund D."/>
            <person name="Florent S."/>
            <person name="Flores-Sandoval E."/>
            <person name="Fujiyama A."/>
            <person name="Fukuzawa H."/>
            <person name="Galik B."/>
            <person name="Grimanelli D."/>
            <person name="Grimwood J."/>
            <person name="Grossniklaus U."/>
            <person name="Hamada T."/>
            <person name="Haseloff J."/>
            <person name="Hetherington A."/>
            <person name="Higo A."/>
            <person name="Hirakawa Y."/>
            <person name="Hundley H."/>
            <person name="Ikeda Y."/>
            <person name="Inoue K."/>
            <person name="Inoue S."/>
            <person name="Ishida S."/>
            <person name="Jia Q."/>
            <person name="Kakita M."/>
            <person name="Kanazawa T."/>
            <person name="Kawai Y."/>
            <person name="Kawashima T."/>
            <person name="Kennedy M."/>
            <person name="Kinose K."/>
            <person name="Kinoshita T."/>
            <person name="Kohara Y."/>
            <person name="Koide E."/>
            <person name="Komatsu K."/>
            <person name="Kopischke S."/>
            <person name="Kubo M."/>
            <person name="Kyozuka J."/>
            <person name="Lagercrantz U."/>
            <person name="Lin S."/>
            <person name="Lindquist E."/>
            <person name="Lipzen A."/>
            <person name="Lu C."/>
            <person name="Luna E."/>
            <person name="Martienssen R."/>
            <person name="Minamino N."/>
            <person name="Mizutani M."/>
            <person name="Mizutani M."/>
            <person name="Mochizuki N."/>
            <person name="Monte I."/>
            <person name="Mosher R."/>
            <person name="Nagasaki H."/>
            <person name="Nakagami H."/>
            <person name="Naramoto S."/>
            <person name="Nishitani K."/>
            <person name="Ohtani M."/>
            <person name="Okamoto T."/>
            <person name="Okumura M."/>
            <person name="Phillips J."/>
            <person name="Pollak B."/>
            <person name="Reinders A."/>
            <person name="Roevekamp M."/>
            <person name="Sano R."/>
            <person name="Sawa S."/>
            <person name="Schmid M."/>
            <person name="Shirakawa M."/>
            <person name="Solano R."/>
            <person name="Spunde A."/>
            <person name="Suetsugu N."/>
            <person name="Sugano S."/>
            <person name="Sugiyama A."/>
            <person name="Sun R."/>
            <person name="Suzuki Y."/>
            <person name="Takenaka M."/>
            <person name="Takezawa D."/>
            <person name="Tomogane H."/>
            <person name="Tsuzuki M."/>
            <person name="Ueda T."/>
            <person name="Umeda M."/>
            <person name="Ward J."/>
            <person name="Watanabe Y."/>
            <person name="Yazaki K."/>
            <person name="Yokoyama R."/>
            <person name="Yoshitake Y."/>
            <person name="Yotsui I."/>
            <person name="Zachgo S."/>
            <person name="Schmutz J."/>
        </authorList>
    </citation>
    <scope>NUCLEOTIDE SEQUENCE [LARGE SCALE GENOMIC DNA]</scope>
    <source>
        <strain evidence="2">cv. B-3</strain>
    </source>
</reference>
<dbReference type="Proteomes" id="UP000264353">
    <property type="component" value="Chromosome A5"/>
</dbReference>
<evidence type="ECO:0000313" key="1">
    <source>
        <dbReference type="EMBL" id="RID62698.1"/>
    </source>
</evidence>
<dbReference type="AlphaFoldDB" id="A0A397ZCK2"/>
<gene>
    <name evidence="1" type="ORF">BRARA_E01752</name>
</gene>
<dbReference type="EMBL" id="CM010632">
    <property type="protein sequence ID" value="RID62698.1"/>
    <property type="molecule type" value="Genomic_DNA"/>
</dbReference>
<evidence type="ECO:0000313" key="2">
    <source>
        <dbReference type="Proteomes" id="UP000264353"/>
    </source>
</evidence>
<accession>A0A397ZCK2</accession>
<proteinExistence type="predicted"/>